<dbReference type="InterPro" id="IPR012337">
    <property type="entry name" value="RNaseH-like_sf"/>
</dbReference>
<dbReference type="PANTHER" id="PTHR45913">
    <property type="entry name" value="EPM2A-INTERACTING PROTEIN 1"/>
    <property type="match status" value="1"/>
</dbReference>
<evidence type="ECO:0000313" key="3">
    <source>
        <dbReference type="Proteomes" id="UP000694620"/>
    </source>
</evidence>
<dbReference type="GeneTree" id="ENSGT00940000160436"/>
<protein>
    <submittedName>
        <fullName evidence="2">Uncharacterized protein</fullName>
    </submittedName>
</protein>
<feature type="region of interest" description="Disordered" evidence="1">
    <location>
        <begin position="16"/>
        <end position="39"/>
    </location>
</feature>
<organism evidence="2 3">
    <name type="scientific">Erpetoichthys calabaricus</name>
    <name type="common">Rope fish</name>
    <name type="synonym">Calamoichthys calabaricus</name>
    <dbReference type="NCBI Taxonomy" id="27687"/>
    <lineage>
        <taxon>Eukaryota</taxon>
        <taxon>Metazoa</taxon>
        <taxon>Chordata</taxon>
        <taxon>Craniata</taxon>
        <taxon>Vertebrata</taxon>
        <taxon>Euteleostomi</taxon>
        <taxon>Actinopterygii</taxon>
        <taxon>Polypteriformes</taxon>
        <taxon>Polypteridae</taxon>
        <taxon>Erpetoichthys</taxon>
    </lineage>
</organism>
<dbReference type="AlphaFoldDB" id="A0A8C4SWP8"/>
<reference evidence="2" key="3">
    <citation type="submission" date="2025-09" db="UniProtKB">
        <authorList>
            <consortium name="Ensembl"/>
        </authorList>
    </citation>
    <scope>IDENTIFICATION</scope>
</reference>
<dbReference type="SUPFAM" id="SSF53098">
    <property type="entry name" value="Ribonuclease H-like"/>
    <property type="match status" value="1"/>
</dbReference>
<sequence>MDKFLKRKKAELMLHERDNSFDDSESEANDLSKCKRKPTPKLRKYDEEKKGEYIKQTTFFKSSLIPNEKLLKASYLVALRVACTKKAHMIAEDLILPSAVDMCKTVLDKECTAKLKGVPLSDNTIGRRIEDIAGDIKAQLIDRLKEGYFAIQLDDSTDVANLAQLLAFVRYCWEGEIIEDLFLCYPMPCRTSGEEVFKVLHNFLSQSGLSRDRCIGICTDGAASITGKHSGVVACVKKEAPNITATHCMIHRQSLAAKNTTQSLSEVWSGCIKVINLIKTRPVYAHTFAILCKIVDSNILRSHDKIAAFKKKLSIWKTRINKKVLDKFPILDDYICNNLLINADLIICDVEQHLQSLADHFDEYFLNDNIANFDWVRSPFDVELTDLAECEQEELAELSWDRSLQNKFKQQSLSSFWLSVASEYPLIFDKAVKILLPFATTYLCETAFSAFTNMKSKCRSRLAVESDLRVSLSKVAPRIDSLCKSKQAHPSH</sequence>
<dbReference type="PANTHER" id="PTHR45913:SF19">
    <property type="entry name" value="LOW QUALITY PROTEIN: ZINC FINGER BED DOMAIN-CONTAINING PROTEIN 5-LIKE"/>
    <property type="match status" value="1"/>
</dbReference>
<accession>A0A8C4SWP8</accession>
<dbReference type="Ensembl" id="ENSECRT00000023181.1">
    <property type="protein sequence ID" value="ENSECRP00000022694.1"/>
    <property type="gene ID" value="ENSECRG00000015304.1"/>
</dbReference>
<evidence type="ECO:0000313" key="2">
    <source>
        <dbReference type="Ensembl" id="ENSECRP00000022694.1"/>
    </source>
</evidence>
<keyword evidence="3" id="KW-1185">Reference proteome</keyword>
<reference evidence="2" key="1">
    <citation type="submission" date="2021-06" db="EMBL/GenBank/DDBJ databases">
        <authorList>
            <consortium name="Wellcome Sanger Institute Data Sharing"/>
        </authorList>
    </citation>
    <scope>NUCLEOTIDE SEQUENCE [LARGE SCALE GENOMIC DNA]</scope>
</reference>
<proteinExistence type="predicted"/>
<name>A0A8C4SWP8_ERPCA</name>
<evidence type="ECO:0000256" key="1">
    <source>
        <dbReference type="SAM" id="MobiDB-lite"/>
    </source>
</evidence>
<dbReference type="Proteomes" id="UP000694620">
    <property type="component" value="Chromosome 4"/>
</dbReference>
<reference evidence="2" key="2">
    <citation type="submission" date="2025-08" db="UniProtKB">
        <authorList>
            <consortium name="Ensembl"/>
        </authorList>
    </citation>
    <scope>IDENTIFICATION</scope>
</reference>